<reference evidence="2" key="1">
    <citation type="submission" date="2014-05" db="EMBL/GenBank/DDBJ databases">
        <authorList>
            <person name="Chronopoulou M."/>
        </authorList>
    </citation>
    <scope>NUCLEOTIDE SEQUENCE</scope>
    <source>
        <tissue evidence="2">Whole organism</tissue>
    </source>
</reference>
<proteinExistence type="predicted"/>
<protein>
    <submittedName>
        <fullName evidence="2">Uncharacterized protein</fullName>
    </submittedName>
</protein>
<evidence type="ECO:0000256" key="1">
    <source>
        <dbReference type="SAM" id="Phobius"/>
    </source>
</evidence>
<feature type="transmembrane region" description="Helical" evidence="1">
    <location>
        <begin position="62"/>
        <end position="79"/>
    </location>
</feature>
<accession>A0A0K2VGG1</accession>
<name>A0A0K2VGG1_LEPSM</name>
<dbReference type="EMBL" id="HACA01032172">
    <property type="protein sequence ID" value="CDW49533.1"/>
    <property type="molecule type" value="Transcribed_RNA"/>
</dbReference>
<evidence type="ECO:0000313" key="2">
    <source>
        <dbReference type="EMBL" id="CDW49533.1"/>
    </source>
</evidence>
<keyword evidence="1" id="KW-0472">Membrane</keyword>
<organism evidence="2">
    <name type="scientific">Lepeophtheirus salmonis</name>
    <name type="common">Salmon louse</name>
    <name type="synonym">Caligus salmonis</name>
    <dbReference type="NCBI Taxonomy" id="72036"/>
    <lineage>
        <taxon>Eukaryota</taxon>
        <taxon>Metazoa</taxon>
        <taxon>Ecdysozoa</taxon>
        <taxon>Arthropoda</taxon>
        <taxon>Crustacea</taxon>
        <taxon>Multicrustacea</taxon>
        <taxon>Hexanauplia</taxon>
        <taxon>Copepoda</taxon>
        <taxon>Siphonostomatoida</taxon>
        <taxon>Caligidae</taxon>
        <taxon>Lepeophtheirus</taxon>
    </lineage>
</organism>
<dbReference type="AlphaFoldDB" id="A0A0K2VGG1"/>
<sequence>MTEIMKMEDEGNLDNVAINLDPDSKDNLKNSAKRKRRLHNPIELHAQTYGILEEILREQKRILVSIMCTLLLFIVYQIFELYSMR</sequence>
<keyword evidence="1" id="KW-0812">Transmembrane</keyword>
<keyword evidence="1" id="KW-1133">Transmembrane helix</keyword>